<dbReference type="RefSeq" id="WP_107338221.1">
    <property type="nucleotide sequence ID" value="NZ_PYYA01000028.1"/>
</dbReference>
<dbReference type="InterPro" id="IPR019302">
    <property type="entry name" value="CAP12/PCTIR_TIR_dom"/>
</dbReference>
<keyword evidence="4" id="KW-1185">Reference proteome</keyword>
<feature type="domain" description="CD-NTase-associated protein 12/Pycsar effector protein TIR" evidence="2">
    <location>
        <begin position="56"/>
        <end position="118"/>
    </location>
</feature>
<dbReference type="EMBL" id="RWHX01000023">
    <property type="protein sequence ID" value="RSK80118.1"/>
    <property type="molecule type" value="Genomic_DNA"/>
</dbReference>
<reference evidence="3 4" key="1">
    <citation type="submission" date="2018-12" db="EMBL/GenBank/DDBJ databases">
        <title>Whole genome sequence of a Pandoraea apista isolate from a patient with cystic fibrosis.</title>
        <authorList>
            <person name="Kenna D.T."/>
            <person name="Turton J.F."/>
        </authorList>
    </citation>
    <scope>NUCLEOTIDE SEQUENCE [LARGE SCALE GENOMIC DNA]</scope>
    <source>
        <strain evidence="3 4">Pa13324</strain>
    </source>
</reference>
<evidence type="ECO:0000313" key="3">
    <source>
        <dbReference type="EMBL" id="RSK80118.1"/>
    </source>
</evidence>
<gene>
    <name evidence="3" type="ORF">EJE83_13945</name>
</gene>
<comment type="caution">
    <text evidence="3">The sequence shown here is derived from an EMBL/GenBank/DDBJ whole genome shotgun (WGS) entry which is preliminary data.</text>
</comment>
<organism evidence="3 4">
    <name type="scientific">Pandoraea apista</name>
    <dbReference type="NCBI Taxonomy" id="93218"/>
    <lineage>
        <taxon>Bacteria</taxon>
        <taxon>Pseudomonadati</taxon>
        <taxon>Pseudomonadota</taxon>
        <taxon>Betaproteobacteria</taxon>
        <taxon>Burkholderiales</taxon>
        <taxon>Burkholderiaceae</taxon>
        <taxon>Pandoraea</taxon>
    </lineage>
</organism>
<name>A0ABX9ZNP1_9BURK</name>
<protein>
    <recommendedName>
        <fullName evidence="2">CD-NTase-associated protein 12/Pycsar effector protein TIR domain-containing protein</fullName>
    </recommendedName>
</protein>
<proteinExistence type="predicted"/>
<feature type="compositionally biased region" description="Basic and acidic residues" evidence="1">
    <location>
        <begin position="167"/>
        <end position="181"/>
    </location>
</feature>
<dbReference type="Pfam" id="PF10137">
    <property type="entry name" value="CAP12-PCTIR_TIR"/>
    <property type="match status" value="1"/>
</dbReference>
<evidence type="ECO:0000259" key="2">
    <source>
        <dbReference type="Pfam" id="PF10137"/>
    </source>
</evidence>
<accession>A0ABX9ZNP1</accession>
<dbReference type="Proteomes" id="UP000270216">
    <property type="component" value="Unassembled WGS sequence"/>
</dbReference>
<evidence type="ECO:0000256" key="1">
    <source>
        <dbReference type="SAM" id="MobiDB-lite"/>
    </source>
</evidence>
<sequence length="343" mass="39066">MSEPERFSVFYSWQSDLPDPSNRSLIRQALRAAASSVEQQEANLIVEIDEATRSVSGSPNIPATILSKIASADAFVCDITTINSEQSGKKTPNPNVVFELGYAIANVGWQRTILLFNDAFGNFPDDLPFDFDRHRATKYSSPNPSSKKHLNDLSAILATALGSIVKNDPEKPNSVETPEQRKRNHDVSNINWVMSTLHLPTLDQHVQECPHMLTDRVLHFWEGFNSVMNNSLFHLYDQNLLNLFRHYHESFHETIRHGEEYHPNHDSSAYIFTNPGDLPLPAGREAIWNSIRDAAQEMQKTMPKILSTIRDDYLEVSVEENNKTAWRDYVQFKKEQAQALEDD</sequence>
<evidence type="ECO:0000313" key="4">
    <source>
        <dbReference type="Proteomes" id="UP000270216"/>
    </source>
</evidence>
<feature type="region of interest" description="Disordered" evidence="1">
    <location>
        <begin position="166"/>
        <end position="185"/>
    </location>
</feature>